<dbReference type="GO" id="GO:0016787">
    <property type="term" value="F:hydrolase activity"/>
    <property type="evidence" value="ECO:0007669"/>
    <property type="project" value="UniProtKB-KW"/>
</dbReference>
<evidence type="ECO:0000256" key="1">
    <source>
        <dbReference type="ARBA" id="ARBA00022801"/>
    </source>
</evidence>
<dbReference type="EMBL" id="CP108313">
    <property type="protein sequence ID" value="WTW68989.1"/>
    <property type="molecule type" value="Genomic_DNA"/>
</dbReference>
<dbReference type="NCBIfam" id="NF033748">
    <property type="entry name" value="class_F_sortase"/>
    <property type="match status" value="1"/>
</dbReference>
<dbReference type="Pfam" id="PF04203">
    <property type="entry name" value="Sortase"/>
    <property type="match status" value="1"/>
</dbReference>
<dbReference type="InterPro" id="IPR042001">
    <property type="entry name" value="Sortase_F"/>
</dbReference>
<gene>
    <name evidence="3" type="ORF">OG398_12285</name>
</gene>
<dbReference type="AlphaFoldDB" id="A0AAU2VQ26"/>
<sequence length="235" mass="24154">MAAPQSPGSPSSRTASDTVTLGRALLWPAAAAGLGMLLIYNSVGSAADDKPPAPPAAAAPAAPAPASASAAPETADPGPSLPRSVPKRLRIPAIAVDAPFTPLSIGSSGRLDAPPPNDKNLAGWFKDGVTPGERGAAIVAGHVDTTTGPAIFLQLRFLQPGATVDITRTDGTVATFKVDTVETFSKAKFPDKRVYADTPDAQLRLITCGGNYDRTVKDYEDNVVVFAHLDSSKKG</sequence>
<dbReference type="Gene3D" id="2.40.260.10">
    <property type="entry name" value="Sortase"/>
    <property type="match status" value="1"/>
</dbReference>
<keyword evidence="1" id="KW-0378">Hydrolase</keyword>
<proteinExistence type="predicted"/>
<name>A0AAU2VQ26_9ACTN</name>
<feature type="region of interest" description="Disordered" evidence="2">
    <location>
        <begin position="47"/>
        <end position="85"/>
    </location>
</feature>
<accession>A0AAU2VQ26</accession>
<dbReference type="CDD" id="cd05829">
    <property type="entry name" value="Sortase_F"/>
    <property type="match status" value="1"/>
</dbReference>
<feature type="compositionally biased region" description="Low complexity" evidence="2">
    <location>
        <begin position="58"/>
        <end position="77"/>
    </location>
</feature>
<protein>
    <submittedName>
        <fullName evidence="3">Class F sortase</fullName>
    </submittedName>
</protein>
<dbReference type="SUPFAM" id="SSF63817">
    <property type="entry name" value="Sortase"/>
    <property type="match status" value="1"/>
</dbReference>
<dbReference type="InterPro" id="IPR005754">
    <property type="entry name" value="Sortase"/>
</dbReference>
<organism evidence="3">
    <name type="scientific">Streptomyces sp. NBC_00008</name>
    <dbReference type="NCBI Taxonomy" id="2903610"/>
    <lineage>
        <taxon>Bacteria</taxon>
        <taxon>Bacillati</taxon>
        <taxon>Actinomycetota</taxon>
        <taxon>Actinomycetes</taxon>
        <taxon>Kitasatosporales</taxon>
        <taxon>Streptomycetaceae</taxon>
        <taxon>Streptomyces</taxon>
    </lineage>
</organism>
<evidence type="ECO:0000313" key="3">
    <source>
        <dbReference type="EMBL" id="WTW68989.1"/>
    </source>
</evidence>
<reference evidence="3" key="1">
    <citation type="submission" date="2022-10" db="EMBL/GenBank/DDBJ databases">
        <title>The complete genomes of actinobacterial strains from the NBC collection.</title>
        <authorList>
            <person name="Joergensen T.S."/>
            <person name="Alvarez Arevalo M."/>
            <person name="Sterndorff E.B."/>
            <person name="Faurdal D."/>
            <person name="Vuksanovic O."/>
            <person name="Mourched A.-S."/>
            <person name="Charusanti P."/>
            <person name="Shaw S."/>
            <person name="Blin K."/>
            <person name="Weber T."/>
        </authorList>
    </citation>
    <scope>NUCLEOTIDE SEQUENCE</scope>
    <source>
        <strain evidence="3">NBC_00008</strain>
    </source>
</reference>
<dbReference type="InterPro" id="IPR023365">
    <property type="entry name" value="Sortase_dom-sf"/>
</dbReference>
<evidence type="ECO:0000256" key="2">
    <source>
        <dbReference type="SAM" id="MobiDB-lite"/>
    </source>
</evidence>